<sequence length="237" mass="25731">MPHSCHSALLSSLSWLDHAFMSAGERPPEATLYNQQRHSARVISDVEARPVKSQEADGLIGTGSTPVAIYTADCLPVLIADTRQRQVAAVHGGLKGILSGVMGNAIAQLCERGATPDSLFIAIGPAIGPCCYELGQDVIARAQQDDPHHLAELMSWSSTPFPNPAAVRPQARGTTDGVWFDLPLLAKRIALRAGVPESQIELSQVCTYCMAEDQASYRRNSHVQQGYQQRFSWIAKR</sequence>
<evidence type="ECO:0000256" key="3">
    <source>
        <dbReference type="ARBA" id="ARBA00022679"/>
    </source>
</evidence>
<comment type="catalytic activity">
    <reaction evidence="1">
        <text>inosine + phosphate = alpha-D-ribose 1-phosphate + hypoxanthine</text>
        <dbReference type="Rhea" id="RHEA:27646"/>
        <dbReference type="ChEBI" id="CHEBI:17368"/>
        <dbReference type="ChEBI" id="CHEBI:17596"/>
        <dbReference type="ChEBI" id="CHEBI:43474"/>
        <dbReference type="ChEBI" id="CHEBI:57720"/>
        <dbReference type="EC" id="2.4.2.1"/>
    </reaction>
    <physiologicalReaction direction="left-to-right" evidence="1">
        <dbReference type="Rhea" id="RHEA:27647"/>
    </physiologicalReaction>
</comment>
<keyword evidence="3" id="KW-0808">Transferase</keyword>
<accession>A0A4U3FE68</accession>
<evidence type="ECO:0000256" key="1">
    <source>
        <dbReference type="ARBA" id="ARBA00000553"/>
    </source>
</evidence>
<dbReference type="RefSeq" id="WP_137269149.1">
    <property type="nucleotide sequence ID" value="NZ_JACYNM010000002.1"/>
</dbReference>
<dbReference type="InterPro" id="IPR011324">
    <property type="entry name" value="Cytotoxic_necrot_fac-like_cat"/>
</dbReference>
<keyword evidence="12" id="KW-1185">Reference proteome</keyword>
<evidence type="ECO:0000313" key="12">
    <source>
        <dbReference type="Proteomes" id="UP000661012"/>
    </source>
</evidence>
<evidence type="ECO:0000256" key="5">
    <source>
        <dbReference type="ARBA" id="ARBA00022833"/>
    </source>
</evidence>
<dbReference type="EMBL" id="JACYNN010000003">
    <property type="protein sequence ID" value="MBD8106130.1"/>
    <property type="molecule type" value="Genomic_DNA"/>
</dbReference>
<comment type="caution">
    <text evidence="10">The sequence shown here is derived from an EMBL/GenBank/DDBJ whole genome shotgun (WGS) entry which is preliminary data.</text>
</comment>
<evidence type="ECO:0000313" key="11">
    <source>
        <dbReference type="Proteomes" id="UP000306393"/>
    </source>
</evidence>
<comment type="similarity">
    <text evidence="2">Belongs to the purine nucleoside phosphorylase YfiH/LACC1 family.</text>
</comment>
<comment type="catalytic activity">
    <reaction evidence="6">
        <text>adenosine + H2O + H(+) = inosine + NH4(+)</text>
        <dbReference type="Rhea" id="RHEA:24408"/>
        <dbReference type="ChEBI" id="CHEBI:15377"/>
        <dbReference type="ChEBI" id="CHEBI:15378"/>
        <dbReference type="ChEBI" id="CHEBI:16335"/>
        <dbReference type="ChEBI" id="CHEBI:17596"/>
        <dbReference type="ChEBI" id="CHEBI:28938"/>
        <dbReference type="EC" id="3.5.4.4"/>
    </reaction>
    <physiologicalReaction direction="left-to-right" evidence="6">
        <dbReference type="Rhea" id="RHEA:24409"/>
    </physiologicalReaction>
</comment>
<evidence type="ECO:0000256" key="4">
    <source>
        <dbReference type="ARBA" id="ARBA00022723"/>
    </source>
</evidence>
<dbReference type="EMBL" id="QGAC01000008">
    <property type="protein sequence ID" value="TKJ90819.1"/>
    <property type="molecule type" value="Genomic_DNA"/>
</dbReference>
<dbReference type="Pfam" id="PF02578">
    <property type="entry name" value="Cu-oxidase_4"/>
    <property type="match status" value="1"/>
</dbReference>
<dbReference type="GO" id="GO:0005507">
    <property type="term" value="F:copper ion binding"/>
    <property type="evidence" value="ECO:0007669"/>
    <property type="project" value="TreeGrafter"/>
</dbReference>
<evidence type="ECO:0000256" key="2">
    <source>
        <dbReference type="ARBA" id="ARBA00007353"/>
    </source>
</evidence>
<gene>
    <name evidence="10" type="ORF">EpCFBP13511_10045</name>
    <name evidence="9" type="ORF">IFT93_06770</name>
</gene>
<reference evidence="10 11" key="1">
    <citation type="journal article" date="2019" name="Sci. Rep.">
        <title>Differences in resource use lead to coexistence of seed-transmitted microbial populations.</title>
        <authorList>
            <person name="Torres-Cortes G."/>
            <person name="Garcia B.J."/>
            <person name="Compant S."/>
            <person name="Rezki S."/>
            <person name="Jones P."/>
            <person name="Preveaux A."/>
            <person name="Briand M."/>
            <person name="Roulet A."/>
            <person name="Bouchez O."/>
            <person name="Jacobson D."/>
            <person name="Barret M."/>
        </authorList>
    </citation>
    <scope>NUCLEOTIDE SEQUENCE [LARGE SCALE GENOMIC DNA]</scope>
    <source>
        <strain evidence="10 11">CFBP13511</strain>
    </source>
</reference>
<dbReference type="Proteomes" id="UP000306393">
    <property type="component" value="Unassembled WGS sequence"/>
</dbReference>
<dbReference type="SUPFAM" id="SSF64438">
    <property type="entry name" value="CNF1/YfiH-like putative cysteine hydrolases"/>
    <property type="match status" value="1"/>
</dbReference>
<organism evidence="10 11">
    <name type="scientific">Erwinia persicina</name>
    <dbReference type="NCBI Taxonomy" id="55211"/>
    <lineage>
        <taxon>Bacteria</taxon>
        <taxon>Pseudomonadati</taxon>
        <taxon>Pseudomonadota</taxon>
        <taxon>Gammaproteobacteria</taxon>
        <taxon>Enterobacterales</taxon>
        <taxon>Erwiniaceae</taxon>
        <taxon>Erwinia</taxon>
    </lineage>
</organism>
<dbReference type="InterPro" id="IPR038371">
    <property type="entry name" value="Cu_polyphenol_OxRdtase_sf"/>
</dbReference>
<dbReference type="OrthoDB" id="4279at2"/>
<dbReference type="InterPro" id="IPR003730">
    <property type="entry name" value="Cu_polyphenol_OxRdtase"/>
</dbReference>
<proteinExistence type="inferred from homology"/>
<dbReference type="AlphaFoldDB" id="A0A4U3FE68"/>
<evidence type="ECO:0000256" key="8">
    <source>
        <dbReference type="ARBA" id="ARBA00049893"/>
    </source>
</evidence>
<protein>
    <submittedName>
        <fullName evidence="9">Polyphenol oxidase family protein</fullName>
    </submittedName>
</protein>
<dbReference type="PANTHER" id="PTHR30616:SF3">
    <property type="entry name" value="PURINE NUCLEOSIDE PHOSPHORYLASE"/>
    <property type="match status" value="1"/>
</dbReference>
<evidence type="ECO:0000256" key="6">
    <source>
        <dbReference type="ARBA" id="ARBA00047989"/>
    </source>
</evidence>
<keyword evidence="5" id="KW-0862">Zinc</keyword>
<dbReference type="Proteomes" id="UP000661012">
    <property type="component" value="Unassembled WGS sequence"/>
</dbReference>
<keyword evidence="4" id="KW-0479">Metal-binding</keyword>
<name>A0A4U3FE68_9GAMM</name>
<dbReference type="PANTHER" id="PTHR30616">
    <property type="entry name" value="UNCHARACTERIZED PROTEIN YFIH"/>
    <property type="match status" value="1"/>
</dbReference>
<dbReference type="GO" id="GO:0017061">
    <property type="term" value="F:S-methyl-5-thioadenosine phosphorylase activity"/>
    <property type="evidence" value="ECO:0007669"/>
    <property type="project" value="UniProtKB-EC"/>
</dbReference>
<dbReference type="STRING" id="1219360.GCA_001571305_02553"/>
<dbReference type="Gene3D" id="3.60.140.10">
    <property type="entry name" value="CNF1/YfiH-like putative cysteine hydrolases"/>
    <property type="match status" value="1"/>
</dbReference>
<dbReference type="CDD" id="cd16833">
    <property type="entry name" value="YfiH"/>
    <property type="match status" value="1"/>
</dbReference>
<evidence type="ECO:0000256" key="7">
    <source>
        <dbReference type="ARBA" id="ARBA00048968"/>
    </source>
</evidence>
<comment type="catalytic activity">
    <reaction evidence="7">
        <text>adenosine + phosphate = alpha-D-ribose 1-phosphate + adenine</text>
        <dbReference type="Rhea" id="RHEA:27642"/>
        <dbReference type="ChEBI" id="CHEBI:16335"/>
        <dbReference type="ChEBI" id="CHEBI:16708"/>
        <dbReference type="ChEBI" id="CHEBI:43474"/>
        <dbReference type="ChEBI" id="CHEBI:57720"/>
        <dbReference type="EC" id="2.4.2.1"/>
    </reaction>
    <physiologicalReaction direction="left-to-right" evidence="7">
        <dbReference type="Rhea" id="RHEA:27643"/>
    </physiologicalReaction>
</comment>
<comment type="catalytic activity">
    <reaction evidence="8">
        <text>S-methyl-5'-thioadenosine + phosphate = 5-(methylsulfanyl)-alpha-D-ribose 1-phosphate + adenine</text>
        <dbReference type="Rhea" id="RHEA:11852"/>
        <dbReference type="ChEBI" id="CHEBI:16708"/>
        <dbReference type="ChEBI" id="CHEBI:17509"/>
        <dbReference type="ChEBI" id="CHEBI:43474"/>
        <dbReference type="ChEBI" id="CHEBI:58533"/>
        <dbReference type="EC" id="2.4.2.28"/>
    </reaction>
    <physiologicalReaction direction="left-to-right" evidence="8">
        <dbReference type="Rhea" id="RHEA:11853"/>
    </physiologicalReaction>
</comment>
<evidence type="ECO:0000313" key="10">
    <source>
        <dbReference type="EMBL" id="TKJ90819.1"/>
    </source>
</evidence>
<reference evidence="9 12" key="2">
    <citation type="journal article" date="2020" name="FEMS Microbiol. Ecol.">
        <title>Temporal dynamics of bacterial communities during seed development and maturation.</title>
        <authorList>
            <person name="Chesneau G."/>
            <person name="Torres-Cortes G."/>
            <person name="Briand M."/>
            <person name="Darrasse A."/>
            <person name="Preveaux A."/>
            <person name="Marais C."/>
            <person name="Jacques M.A."/>
            <person name="Shade A."/>
            <person name="Barret M."/>
        </authorList>
    </citation>
    <scope>NUCLEOTIDE SEQUENCE [LARGE SCALE GENOMIC DNA]</scope>
    <source>
        <strain evidence="9 12">CFBP13732</strain>
    </source>
</reference>
<evidence type="ECO:0000313" key="9">
    <source>
        <dbReference type="EMBL" id="MBD8106130.1"/>
    </source>
</evidence>